<accession>A0A2N9J3E1</accession>
<feature type="region of interest" description="Disordered" evidence="1">
    <location>
        <begin position="24"/>
        <end position="59"/>
    </location>
</feature>
<evidence type="ECO:0000256" key="1">
    <source>
        <dbReference type="SAM" id="MobiDB-lite"/>
    </source>
</evidence>
<name>A0A2N9J3E1_FAGSY</name>
<proteinExistence type="predicted"/>
<organism evidence="2">
    <name type="scientific">Fagus sylvatica</name>
    <name type="common">Beechnut</name>
    <dbReference type="NCBI Taxonomy" id="28930"/>
    <lineage>
        <taxon>Eukaryota</taxon>
        <taxon>Viridiplantae</taxon>
        <taxon>Streptophyta</taxon>
        <taxon>Embryophyta</taxon>
        <taxon>Tracheophyta</taxon>
        <taxon>Spermatophyta</taxon>
        <taxon>Magnoliopsida</taxon>
        <taxon>eudicotyledons</taxon>
        <taxon>Gunneridae</taxon>
        <taxon>Pentapetalae</taxon>
        <taxon>rosids</taxon>
        <taxon>fabids</taxon>
        <taxon>Fagales</taxon>
        <taxon>Fagaceae</taxon>
        <taxon>Fagus</taxon>
    </lineage>
</organism>
<reference evidence="2" key="1">
    <citation type="submission" date="2018-02" db="EMBL/GenBank/DDBJ databases">
        <authorList>
            <person name="Cohen D.B."/>
            <person name="Kent A.D."/>
        </authorList>
    </citation>
    <scope>NUCLEOTIDE SEQUENCE</scope>
</reference>
<evidence type="ECO:0000313" key="2">
    <source>
        <dbReference type="EMBL" id="SPD31145.1"/>
    </source>
</evidence>
<protein>
    <submittedName>
        <fullName evidence="2">Uncharacterized protein</fullName>
    </submittedName>
</protein>
<gene>
    <name evidence="2" type="ORF">FSB_LOCUS59027</name>
</gene>
<dbReference type="AlphaFoldDB" id="A0A2N9J3E1"/>
<dbReference type="EMBL" id="OIVN01006348">
    <property type="protein sequence ID" value="SPD31145.1"/>
    <property type="molecule type" value="Genomic_DNA"/>
</dbReference>
<sequence length="112" mass="12161">MNNLVEEIAGGGVGLDGAMKILPPPISSHFKSRAEGGGGGGGPSRLSKPTRKPNIRKIPSNDTVLKSVVDITTKQLYDKIEFSDVDGGPWKQGWRVKTEEYDQNSEKMRSGY</sequence>